<evidence type="ECO:0000256" key="2">
    <source>
        <dbReference type="ARBA" id="ARBA00006375"/>
    </source>
</evidence>
<keyword evidence="10 11" id="KW-0472">Membrane</keyword>
<evidence type="ECO:0000256" key="12">
    <source>
        <dbReference type="RuleBase" id="RU000488"/>
    </source>
</evidence>
<evidence type="ECO:0000256" key="8">
    <source>
        <dbReference type="ARBA" id="ARBA00022989"/>
    </source>
</evidence>
<keyword evidence="3 12" id="KW-0813">Transport</keyword>
<dbReference type="AlphaFoldDB" id="A0A1D2A6Q6"/>
<feature type="repeat" description="Solcar" evidence="11">
    <location>
        <begin position="175"/>
        <end position="264"/>
    </location>
</feature>
<keyword evidence="7" id="KW-0106">Calcium</keyword>
<dbReference type="GO" id="GO:0005743">
    <property type="term" value="C:mitochondrial inner membrane"/>
    <property type="evidence" value="ECO:0007669"/>
    <property type="project" value="UniProtKB-SubCell"/>
</dbReference>
<evidence type="ECO:0000256" key="10">
    <source>
        <dbReference type="ARBA" id="ARBA00023136"/>
    </source>
</evidence>
<evidence type="ECO:0000256" key="1">
    <source>
        <dbReference type="ARBA" id="ARBA00004448"/>
    </source>
</evidence>
<dbReference type="InterPro" id="IPR002067">
    <property type="entry name" value="MCP"/>
</dbReference>
<accession>A0A1D2A6Q6</accession>
<comment type="subcellular location">
    <subcellularLocation>
        <location evidence="1">Mitochondrion inner membrane</location>
        <topology evidence="1">Multi-pass membrane protein</topology>
    </subcellularLocation>
</comment>
<keyword evidence="6" id="KW-0999">Mitochondrion inner membrane</keyword>
<dbReference type="InterPro" id="IPR051028">
    <property type="entry name" value="Mito_Solute_Carrier"/>
</dbReference>
<reference evidence="13" key="1">
    <citation type="submission" date="2015-08" db="EMBL/GenBank/DDBJ databases">
        <authorList>
            <person name="Babu N.S."/>
            <person name="Beckwith C.J."/>
            <person name="Beseler K.G."/>
            <person name="Brison A."/>
            <person name="Carone J.V."/>
            <person name="Caskin T.P."/>
            <person name="Diamond M."/>
            <person name="Durham M.E."/>
            <person name="Foxe J.M."/>
            <person name="Go M."/>
            <person name="Henderson B.A."/>
            <person name="Jones I.B."/>
            <person name="McGettigan J.A."/>
            <person name="Micheletti S.J."/>
            <person name="Nasrallah M.E."/>
            <person name="Ortiz D."/>
            <person name="Piller C.R."/>
            <person name="Privatt S.R."/>
            <person name="Schneider S.L."/>
            <person name="Sharp S."/>
            <person name="Smith T.C."/>
            <person name="Stanton J.D."/>
            <person name="Ullery H.E."/>
            <person name="Wilson R.J."/>
            <person name="Serrano M.G."/>
            <person name="Buck G."/>
            <person name="Lee V."/>
            <person name="Wang Y."/>
            <person name="Carvalho R."/>
            <person name="Voegtly L."/>
            <person name="Shi R."/>
            <person name="Duckworth R."/>
            <person name="Johnson A."/>
            <person name="Loviza R."/>
            <person name="Walstead R."/>
            <person name="Shah Z."/>
            <person name="Kiflezghi M."/>
            <person name="Wade K."/>
            <person name="Ball S.L."/>
            <person name="Bradley K.W."/>
            <person name="Asai D.J."/>
            <person name="Bowman C.A."/>
            <person name="Russell D.A."/>
            <person name="Pope W.H."/>
            <person name="Jacobs-Sera D."/>
            <person name="Hendrix R.W."/>
            <person name="Hatfull G.F."/>
        </authorList>
    </citation>
    <scope>NUCLEOTIDE SEQUENCE</scope>
</reference>
<proteinExistence type="inferred from homology"/>
<feature type="repeat" description="Solcar" evidence="11">
    <location>
        <begin position="84"/>
        <end position="165"/>
    </location>
</feature>
<keyword evidence="9" id="KW-0496">Mitochondrion</keyword>
<dbReference type="InterPro" id="IPR023395">
    <property type="entry name" value="MCP_dom_sf"/>
</dbReference>
<name>A0A1D2A6Q6_AUXPR</name>
<protein>
    <submittedName>
        <fullName evidence="13">Uncharacterized protein</fullName>
    </submittedName>
</protein>
<evidence type="ECO:0000313" key="15">
    <source>
        <dbReference type="EMBL" id="RMZ52949.1"/>
    </source>
</evidence>
<reference evidence="16" key="2">
    <citation type="journal article" date="2018" name="Algal Res.">
        <title>Characterization of plant carbon substrate utilization by Auxenochlorella protothecoides.</title>
        <authorList>
            <person name="Vogler B.W."/>
            <person name="Starkenburg S.R."/>
            <person name="Sudasinghe N."/>
            <person name="Schambach J.Y."/>
            <person name="Rollin J.A."/>
            <person name="Pattathil S."/>
            <person name="Barry A.N."/>
        </authorList>
    </citation>
    <scope>NUCLEOTIDE SEQUENCE [LARGE SCALE GENOMIC DNA]</scope>
    <source>
        <strain evidence="16">UTEX 25</strain>
    </source>
</reference>
<dbReference type="GO" id="GO:0022857">
    <property type="term" value="F:transmembrane transporter activity"/>
    <property type="evidence" value="ECO:0007669"/>
    <property type="project" value="TreeGrafter"/>
</dbReference>
<evidence type="ECO:0000256" key="5">
    <source>
        <dbReference type="ARBA" id="ARBA00022737"/>
    </source>
</evidence>
<dbReference type="PRINTS" id="PR00926">
    <property type="entry name" value="MITOCARRIER"/>
</dbReference>
<keyword evidence="8" id="KW-1133">Transmembrane helix</keyword>
<gene>
    <name evidence="15" type="ORF">APUTEX25_001068</name>
    <name evidence="14" type="ORF">g.9101</name>
    <name evidence="13" type="ORF">g.9102</name>
</gene>
<evidence type="ECO:0000313" key="16">
    <source>
        <dbReference type="Proteomes" id="UP000279271"/>
    </source>
</evidence>
<dbReference type="EMBL" id="QOKY01000202">
    <property type="protein sequence ID" value="RMZ52949.1"/>
    <property type="molecule type" value="Genomic_DNA"/>
</dbReference>
<dbReference type="Pfam" id="PF00153">
    <property type="entry name" value="Mito_carr"/>
    <property type="match status" value="2"/>
</dbReference>
<comment type="similarity">
    <text evidence="2 12">Belongs to the mitochondrial carrier (TC 2.A.29) family.</text>
</comment>
<reference evidence="15" key="3">
    <citation type="submission" date="2018-10" db="EMBL/GenBank/DDBJ databases">
        <authorList>
            <person name="Hovde B."/>
            <person name="Zhang X."/>
        </authorList>
    </citation>
    <scope>NUCLEOTIDE SEQUENCE [LARGE SCALE GENOMIC DNA]</scope>
    <source>
        <strain evidence="15">UTEX 25</strain>
    </source>
</reference>
<organism evidence="13">
    <name type="scientific">Auxenochlorella protothecoides</name>
    <name type="common">Green microalga</name>
    <name type="synonym">Chlorella protothecoides</name>
    <dbReference type="NCBI Taxonomy" id="3075"/>
    <lineage>
        <taxon>Eukaryota</taxon>
        <taxon>Viridiplantae</taxon>
        <taxon>Chlorophyta</taxon>
        <taxon>core chlorophytes</taxon>
        <taxon>Trebouxiophyceae</taxon>
        <taxon>Chlorellales</taxon>
        <taxon>Chlorellaceae</taxon>
        <taxon>Auxenochlorella</taxon>
    </lineage>
</organism>
<evidence type="ECO:0000256" key="4">
    <source>
        <dbReference type="ARBA" id="ARBA00022692"/>
    </source>
</evidence>
<dbReference type="Proteomes" id="UP000279271">
    <property type="component" value="Unassembled WGS sequence"/>
</dbReference>
<dbReference type="EMBL" id="GDKF01002543">
    <property type="protein sequence ID" value="JAT76079.1"/>
    <property type="molecule type" value="Transcribed_RNA"/>
</dbReference>
<dbReference type="SUPFAM" id="SSF103506">
    <property type="entry name" value="Mitochondrial carrier"/>
    <property type="match status" value="1"/>
</dbReference>
<dbReference type="EMBL" id="GDKF01003732">
    <property type="protein sequence ID" value="JAT74890.1"/>
    <property type="molecule type" value="Transcribed_RNA"/>
</dbReference>
<keyword evidence="5" id="KW-0677">Repeat</keyword>
<evidence type="ECO:0000256" key="9">
    <source>
        <dbReference type="ARBA" id="ARBA00023128"/>
    </source>
</evidence>
<keyword evidence="4 11" id="KW-0812">Transmembrane</keyword>
<sequence>MSSVTPLEHTAIGGVAGFTETCIMQPTIAIKNALQEGRPIPRSPMTLYRGLAVNSAATFPITATQFGVNRLLESLHQQHLGYNPTGISTIGIALSAGASSAFIGCPAEFLMIQQQKSGLSLATQLKSVAGSFGVLKIYKGLAATMMRESLYTAGYLGVAPLLKAKLTGHSAFEGTPGAALVVSGVSAGILATLTSHPADTIKTRMQAHPDNTAFPHYSSVASTARHIVATEGYGGFFAGVLPRTFRLIGAVFILTGIRGTLVDAIEDARYAGSKAASQ</sequence>
<evidence type="ECO:0000313" key="13">
    <source>
        <dbReference type="EMBL" id="JAT74890.1"/>
    </source>
</evidence>
<reference evidence="15" key="4">
    <citation type="submission" date="2018-11" db="EMBL/GenBank/DDBJ databases">
        <title>Characterization of plant carbon substrate utilization by Auxenochlorella protothecoides.</title>
        <authorList>
            <person name="Vogler B.W."/>
            <person name="Starkenburg S.R."/>
            <person name="Sudasinghe N."/>
            <person name="Schambach J.Y."/>
            <person name="Rollin J.A."/>
            <person name="Pattathil S."/>
            <person name="Barry A.N."/>
        </authorList>
    </citation>
    <scope>NUCLEOTIDE SEQUENCE [LARGE SCALE GENOMIC DNA]</scope>
    <source>
        <strain evidence="15">UTEX 25</strain>
    </source>
</reference>
<evidence type="ECO:0000313" key="14">
    <source>
        <dbReference type="EMBL" id="JAT76079.1"/>
    </source>
</evidence>
<evidence type="ECO:0000256" key="3">
    <source>
        <dbReference type="ARBA" id="ARBA00022448"/>
    </source>
</evidence>
<evidence type="ECO:0000256" key="11">
    <source>
        <dbReference type="PROSITE-ProRule" id="PRU00282"/>
    </source>
</evidence>
<dbReference type="PANTHER" id="PTHR45678:SF9">
    <property type="entry name" value="CALCIUM-BINDING MITOCHONDRIAL CARRIER PROTEIN ARALAR1"/>
    <property type="match status" value="1"/>
</dbReference>
<dbReference type="PROSITE" id="PS50920">
    <property type="entry name" value="SOLCAR"/>
    <property type="match status" value="2"/>
</dbReference>
<evidence type="ECO:0000256" key="6">
    <source>
        <dbReference type="ARBA" id="ARBA00022792"/>
    </source>
</evidence>
<dbReference type="InterPro" id="IPR018108">
    <property type="entry name" value="MCP_transmembrane"/>
</dbReference>
<evidence type="ECO:0000256" key="7">
    <source>
        <dbReference type="ARBA" id="ARBA00022837"/>
    </source>
</evidence>
<dbReference type="PANTHER" id="PTHR45678">
    <property type="entry name" value="MITOCHONDRIAL 2-OXODICARBOXYLATE CARRIER 1-RELATED"/>
    <property type="match status" value="1"/>
</dbReference>
<dbReference type="Gene3D" id="1.50.40.10">
    <property type="entry name" value="Mitochondrial carrier domain"/>
    <property type="match status" value="1"/>
</dbReference>